<organism evidence="1 2">
    <name type="scientific">Eruca vesicaria subsp. sativa</name>
    <name type="common">Garden rocket</name>
    <name type="synonym">Eruca sativa</name>
    <dbReference type="NCBI Taxonomy" id="29727"/>
    <lineage>
        <taxon>Eukaryota</taxon>
        <taxon>Viridiplantae</taxon>
        <taxon>Streptophyta</taxon>
        <taxon>Embryophyta</taxon>
        <taxon>Tracheophyta</taxon>
        <taxon>Spermatophyta</taxon>
        <taxon>Magnoliopsida</taxon>
        <taxon>eudicotyledons</taxon>
        <taxon>Gunneridae</taxon>
        <taxon>Pentapetalae</taxon>
        <taxon>rosids</taxon>
        <taxon>malvids</taxon>
        <taxon>Brassicales</taxon>
        <taxon>Brassicaceae</taxon>
        <taxon>Brassiceae</taxon>
        <taxon>Eruca</taxon>
    </lineage>
</organism>
<keyword evidence="2" id="KW-1185">Reference proteome</keyword>
<gene>
    <name evidence="1" type="ORF">ERUC_LOCUS36995</name>
</gene>
<dbReference type="EMBL" id="CAKOAT010626265">
    <property type="protein sequence ID" value="CAH8384512.1"/>
    <property type="molecule type" value="Genomic_DNA"/>
</dbReference>
<evidence type="ECO:0008006" key="3">
    <source>
        <dbReference type="Google" id="ProtNLM"/>
    </source>
</evidence>
<dbReference type="Gene3D" id="2.40.70.10">
    <property type="entry name" value="Acid Proteases"/>
    <property type="match status" value="1"/>
</dbReference>
<dbReference type="SUPFAM" id="SSF50630">
    <property type="entry name" value="Acid proteases"/>
    <property type="match status" value="1"/>
</dbReference>
<dbReference type="InterPro" id="IPR021109">
    <property type="entry name" value="Peptidase_aspartic_dom_sf"/>
</dbReference>
<name>A0ABC8LLE1_ERUVS</name>
<sequence length="68" mass="7272">MQLGCSNNLCAYTFQYGDGSGTSGFYVSDLLQFDMIVGSSLVPNSTAHCEVGFPRPTPVKAVGDQNDY</sequence>
<accession>A0ABC8LLE1</accession>
<protein>
    <recommendedName>
        <fullName evidence="3">Xylanase inhibitor N-terminal domain-containing protein</fullName>
    </recommendedName>
</protein>
<evidence type="ECO:0000313" key="2">
    <source>
        <dbReference type="Proteomes" id="UP001642260"/>
    </source>
</evidence>
<proteinExistence type="predicted"/>
<dbReference type="AlphaFoldDB" id="A0ABC8LLE1"/>
<evidence type="ECO:0000313" key="1">
    <source>
        <dbReference type="EMBL" id="CAH8384512.1"/>
    </source>
</evidence>
<reference evidence="1 2" key="1">
    <citation type="submission" date="2022-03" db="EMBL/GenBank/DDBJ databases">
        <authorList>
            <person name="Macdonald S."/>
            <person name="Ahmed S."/>
            <person name="Newling K."/>
        </authorList>
    </citation>
    <scope>NUCLEOTIDE SEQUENCE [LARGE SCALE GENOMIC DNA]</scope>
</reference>
<dbReference type="Proteomes" id="UP001642260">
    <property type="component" value="Unassembled WGS sequence"/>
</dbReference>
<comment type="caution">
    <text evidence="1">The sequence shown here is derived from an EMBL/GenBank/DDBJ whole genome shotgun (WGS) entry which is preliminary data.</text>
</comment>